<keyword evidence="2" id="KW-1003">Cell membrane</keyword>
<sequence>MCCLAVWLFGRRFFVGAGKSAKYPLMLAVADLGAAPLFVALVGAAILAFLSGLDAARHASKALVLFVFFLSIAWCFARLLELSLLSKRNQDDTGYLPGIQRGLLFGLFLFAGVGLFMFVQGYSITGLYISTGAVAALVAFAMQQTLGDLFSGIALSIEHPFKLGEYIRLADGSEGKVVDVNWRATRLLAWDNTTLVVPNSELAKQGITNLHGADHPYAPWYEVKVPAEVDPRLAQALLLEAALKCSKIMKDPLPTVRLADASTVPYTYMVWVHFPNYVSMFAGREQLFQEIHYALKDVGTLVSPDIYEHHSRQIDPQPVEPPTTMLALRMVDISKFLSDEELDELAQRSTREVFDAGTVIATQGQIANTVDVVLHGVVKASVATPSGKPTVVDHLRSGQYFSLTSIVMDTPSFLSFTASTNVTLIRIEIDALQKVLAARPELRDEFAAILKNRMDAAQDAHRAGPIEDRRLTLKDVLKRVEHWLQ</sequence>
<evidence type="ECO:0000313" key="9">
    <source>
        <dbReference type="Proteomes" id="UP000027734"/>
    </source>
</evidence>
<comment type="function">
    <text evidence="6">Mechanosensitive channel that participates in the regulation of osmotic pressure changes within the cell, opening in response to stretch forces in the membrane lipid bilayer, without the need for other proteins. Contributes to normal resistance to hypoosmotic shock. Forms an ion channel of 1.0 nanosiemens conductance with a slight preference for anions.</text>
</comment>
<dbReference type="SUPFAM" id="SSF51206">
    <property type="entry name" value="cAMP-binding domain-like"/>
    <property type="match status" value="1"/>
</dbReference>
<dbReference type="InterPro" id="IPR010920">
    <property type="entry name" value="LSM_dom_sf"/>
</dbReference>
<dbReference type="PANTHER" id="PTHR30221:SF8">
    <property type="entry name" value="SMALL-CONDUCTANCE MECHANOSENSITIVE CHANNEL"/>
    <property type="match status" value="1"/>
</dbReference>
<evidence type="ECO:0000256" key="4">
    <source>
        <dbReference type="ARBA" id="ARBA00022989"/>
    </source>
</evidence>
<dbReference type="EMBL" id="JAMC01000007">
    <property type="protein sequence ID" value="KEJ88327.1"/>
    <property type="molecule type" value="Genomic_DNA"/>
</dbReference>
<feature type="transmembrane region" description="Helical" evidence="6">
    <location>
        <begin position="62"/>
        <end position="79"/>
    </location>
</feature>
<keyword evidence="6" id="KW-0997">Cell inner membrane</keyword>
<dbReference type="InterPro" id="IPR006685">
    <property type="entry name" value="MscS_channel_2nd"/>
</dbReference>
<evidence type="ECO:0000256" key="5">
    <source>
        <dbReference type="ARBA" id="ARBA00023136"/>
    </source>
</evidence>
<protein>
    <recommendedName>
        <fullName evidence="6">Small-conductance mechanosensitive channel</fullName>
    </recommendedName>
</protein>
<dbReference type="eggNOG" id="COG0668">
    <property type="taxonomic scope" value="Bacteria"/>
</dbReference>
<evidence type="ECO:0000259" key="7">
    <source>
        <dbReference type="PROSITE" id="PS50042"/>
    </source>
</evidence>
<organism evidence="8 9">
    <name type="scientific">Sulfitobacter donghicola DSW-25 = KCTC 12864 = JCM 14565</name>
    <dbReference type="NCBI Taxonomy" id="1300350"/>
    <lineage>
        <taxon>Bacteria</taxon>
        <taxon>Pseudomonadati</taxon>
        <taxon>Pseudomonadota</taxon>
        <taxon>Alphaproteobacteria</taxon>
        <taxon>Rhodobacterales</taxon>
        <taxon>Roseobacteraceae</taxon>
        <taxon>Sulfitobacter</taxon>
    </lineage>
</organism>
<keyword evidence="5 6" id="KW-0472">Membrane</keyword>
<evidence type="ECO:0000256" key="6">
    <source>
        <dbReference type="RuleBase" id="RU369025"/>
    </source>
</evidence>
<proteinExistence type="inferred from homology"/>
<keyword evidence="6" id="KW-0813">Transport</keyword>
<gene>
    <name evidence="8" type="ORF">DSW25_16760</name>
</gene>
<dbReference type="InterPro" id="IPR018490">
    <property type="entry name" value="cNMP-bd_dom_sf"/>
</dbReference>
<dbReference type="SUPFAM" id="SSF82689">
    <property type="entry name" value="Mechanosensitive channel protein MscS (YggB), C-terminal domain"/>
    <property type="match status" value="1"/>
</dbReference>
<keyword evidence="6" id="KW-0406">Ion transport</keyword>
<dbReference type="Gene3D" id="2.30.30.60">
    <property type="match status" value="1"/>
</dbReference>
<keyword evidence="6" id="KW-0407">Ion channel</keyword>
<accession>A0A073ISF4</accession>
<feature type="domain" description="Cyclic nucleotide-binding" evidence="7">
    <location>
        <begin position="333"/>
        <end position="453"/>
    </location>
</feature>
<dbReference type="PANTHER" id="PTHR30221">
    <property type="entry name" value="SMALL-CONDUCTANCE MECHANOSENSITIVE CHANNEL"/>
    <property type="match status" value="1"/>
</dbReference>
<dbReference type="Pfam" id="PF00924">
    <property type="entry name" value="MS_channel_2nd"/>
    <property type="match status" value="1"/>
</dbReference>
<evidence type="ECO:0000313" key="8">
    <source>
        <dbReference type="EMBL" id="KEJ88327.1"/>
    </source>
</evidence>
<dbReference type="InterPro" id="IPR000595">
    <property type="entry name" value="cNMP-bd_dom"/>
</dbReference>
<dbReference type="AlphaFoldDB" id="A0A073ISF4"/>
<name>A0A073ISF4_9RHOB</name>
<keyword evidence="9" id="KW-1185">Reference proteome</keyword>
<feature type="transmembrane region" description="Helical" evidence="6">
    <location>
        <begin position="27"/>
        <end position="50"/>
    </location>
</feature>
<comment type="caution">
    <text evidence="8">The sequence shown here is derived from an EMBL/GenBank/DDBJ whole genome shotgun (WGS) entry which is preliminary data.</text>
</comment>
<comment type="subunit">
    <text evidence="6">Homoheptamer.</text>
</comment>
<dbReference type="Pfam" id="PF00027">
    <property type="entry name" value="cNMP_binding"/>
    <property type="match status" value="1"/>
</dbReference>
<dbReference type="InterPro" id="IPR023408">
    <property type="entry name" value="MscS_beta-dom_sf"/>
</dbReference>
<evidence type="ECO:0000256" key="3">
    <source>
        <dbReference type="ARBA" id="ARBA00022692"/>
    </source>
</evidence>
<reference evidence="8 9" key="1">
    <citation type="submission" date="2014-01" db="EMBL/GenBank/DDBJ databases">
        <title>Sulfitobacter donghicola JCM 14565 Genome Sequencing.</title>
        <authorList>
            <person name="Lai Q."/>
            <person name="Hong Z."/>
        </authorList>
    </citation>
    <scope>NUCLEOTIDE SEQUENCE [LARGE SCALE GENOMIC DNA]</scope>
    <source>
        <strain evidence="8 9">JCM 14565</strain>
    </source>
</reference>
<dbReference type="Proteomes" id="UP000027734">
    <property type="component" value="Unassembled WGS sequence"/>
</dbReference>
<evidence type="ECO:0000256" key="1">
    <source>
        <dbReference type="ARBA" id="ARBA00004651"/>
    </source>
</evidence>
<dbReference type="STRING" id="1300350.Z948_2656"/>
<feature type="transmembrane region" description="Helical" evidence="6">
    <location>
        <begin position="126"/>
        <end position="146"/>
    </location>
</feature>
<dbReference type="InterPro" id="IPR045275">
    <property type="entry name" value="MscS_archaea/bacteria_type"/>
</dbReference>
<dbReference type="CDD" id="cd00038">
    <property type="entry name" value="CAP_ED"/>
    <property type="match status" value="1"/>
</dbReference>
<dbReference type="SUPFAM" id="SSF50182">
    <property type="entry name" value="Sm-like ribonucleoproteins"/>
    <property type="match status" value="1"/>
</dbReference>
<dbReference type="Gene3D" id="1.10.287.1260">
    <property type="match status" value="1"/>
</dbReference>
<feature type="transmembrane region" description="Helical" evidence="6">
    <location>
        <begin position="99"/>
        <end position="119"/>
    </location>
</feature>
<dbReference type="eggNOG" id="COG0664">
    <property type="taxonomic scope" value="Bacteria"/>
</dbReference>
<dbReference type="SMART" id="SM00100">
    <property type="entry name" value="cNMP"/>
    <property type="match status" value="1"/>
</dbReference>
<dbReference type="GO" id="GO:0005886">
    <property type="term" value="C:plasma membrane"/>
    <property type="evidence" value="ECO:0007669"/>
    <property type="project" value="UniProtKB-SubCell"/>
</dbReference>
<keyword evidence="4 6" id="KW-1133">Transmembrane helix</keyword>
<keyword evidence="3 6" id="KW-0812">Transmembrane</keyword>
<dbReference type="PROSITE" id="PS50042">
    <property type="entry name" value="CNMP_BINDING_3"/>
    <property type="match status" value="1"/>
</dbReference>
<dbReference type="Gene3D" id="2.60.120.10">
    <property type="entry name" value="Jelly Rolls"/>
    <property type="match status" value="1"/>
</dbReference>
<comment type="subcellular location">
    <subcellularLocation>
        <location evidence="6">Cell inner membrane</location>
        <topology evidence="6">Multi-pass membrane protein</topology>
    </subcellularLocation>
    <subcellularLocation>
        <location evidence="1">Cell membrane</location>
        <topology evidence="1">Multi-pass membrane protein</topology>
    </subcellularLocation>
</comment>
<dbReference type="GO" id="GO:0008381">
    <property type="term" value="F:mechanosensitive monoatomic ion channel activity"/>
    <property type="evidence" value="ECO:0007669"/>
    <property type="project" value="InterPro"/>
</dbReference>
<dbReference type="InterPro" id="IPR011066">
    <property type="entry name" value="MscS_channel_C_sf"/>
</dbReference>
<comment type="similarity">
    <text evidence="6">Belongs to the MscS (TC 1.A.23) family.</text>
</comment>
<dbReference type="InterPro" id="IPR014710">
    <property type="entry name" value="RmlC-like_jellyroll"/>
</dbReference>
<evidence type="ECO:0000256" key="2">
    <source>
        <dbReference type="ARBA" id="ARBA00022475"/>
    </source>
</evidence>